<dbReference type="Proteomes" id="UP000054558">
    <property type="component" value="Unassembled WGS sequence"/>
</dbReference>
<gene>
    <name evidence="2" type="ORF">KFL_000550070</name>
</gene>
<proteinExistence type="predicted"/>
<evidence type="ECO:0000313" key="3">
    <source>
        <dbReference type="Proteomes" id="UP000054558"/>
    </source>
</evidence>
<feature type="compositionally biased region" description="Basic residues" evidence="1">
    <location>
        <begin position="134"/>
        <end position="147"/>
    </location>
</feature>
<keyword evidence="3" id="KW-1185">Reference proteome</keyword>
<dbReference type="EMBL" id="DF237004">
    <property type="protein sequence ID" value="GAQ80476.1"/>
    <property type="molecule type" value="Genomic_DNA"/>
</dbReference>
<organism evidence="2 3">
    <name type="scientific">Klebsormidium nitens</name>
    <name type="common">Green alga</name>
    <name type="synonym">Ulothrix nitens</name>
    <dbReference type="NCBI Taxonomy" id="105231"/>
    <lineage>
        <taxon>Eukaryota</taxon>
        <taxon>Viridiplantae</taxon>
        <taxon>Streptophyta</taxon>
        <taxon>Klebsormidiophyceae</taxon>
        <taxon>Klebsormidiales</taxon>
        <taxon>Klebsormidiaceae</taxon>
        <taxon>Klebsormidium</taxon>
    </lineage>
</organism>
<evidence type="ECO:0000256" key="1">
    <source>
        <dbReference type="SAM" id="MobiDB-lite"/>
    </source>
</evidence>
<feature type="compositionally biased region" description="Basic and acidic residues" evidence="1">
    <location>
        <begin position="152"/>
        <end position="164"/>
    </location>
</feature>
<evidence type="ECO:0000313" key="2">
    <source>
        <dbReference type="EMBL" id="GAQ80476.1"/>
    </source>
</evidence>
<protein>
    <submittedName>
        <fullName evidence="2">Uncharacterized protein</fullName>
    </submittedName>
</protein>
<feature type="region of interest" description="Disordered" evidence="1">
    <location>
        <begin position="127"/>
        <end position="164"/>
    </location>
</feature>
<reference evidence="2 3" key="1">
    <citation type="journal article" date="2014" name="Nat. Commun.">
        <title>Klebsormidium flaccidum genome reveals primary factors for plant terrestrial adaptation.</title>
        <authorList>
            <person name="Hori K."/>
            <person name="Maruyama F."/>
            <person name="Fujisawa T."/>
            <person name="Togashi T."/>
            <person name="Yamamoto N."/>
            <person name="Seo M."/>
            <person name="Sato S."/>
            <person name="Yamada T."/>
            <person name="Mori H."/>
            <person name="Tajima N."/>
            <person name="Moriyama T."/>
            <person name="Ikeuchi M."/>
            <person name="Watanabe M."/>
            <person name="Wada H."/>
            <person name="Kobayashi K."/>
            <person name="Saito M."/>
            <person name="Masuda T."/>
            <person name="Sasaki-Sekimoto Y."/>
            <person name="Mashiguchi K."/>
            <person name="Awai K."/>
            <person name="Shimojima M."/>
            <person name="Masuda S."/>
            <person name="Iwai M."/>
            <person name="Nobusawa T."/>
            <person name="Narise T."/>
            <person name="Kondo S."/>
            <person name="Saito H."/>
            <person name="Sato R."/>
            <person name="Murakawa M."/>
            <person name="Ihara Y."/>
            <person name="Oshima-Yamada Y."/>
            <person name="Ohtaka K."/>
            <person name="Satoh M."/>
            <person name="Sonobe K."/>
            <person name="Ishii M."/>
            <person name="Ohtani R."/>
            <person name="Kanamori-Sato M."/>
            <person name="Honoki R."/>
            <person name="Miyazaki D."/>
            <person name="Mochizuki H."/>
            <person name="Umetsu J."/>
            <person name="Higashi K."/>
            <person name="Shibata D."/>
            <person name="Kamiya Y."/>
            <person name="Sato N."/>
            <person name="Nakamura Y."/>
            <person name="Tabata S."/>
            <person name="Ida S."/>
            <person name="Kurokawa K."/>
            <person name="Ohta H."/>
        </authorList>
    </citation>
    <scope>NUCLEOTIDE SEQUENCE [LARGE SCALE GENOMIC DNA]</scope>
    <source>
        <strain evidence="2 3">NIES-2285</strain>
    </source>
</reference>
<sequence>MSRIERRAFICNTMQGDLDETVERCASLLTSDDGIRSGCSLPMGLCKSPEDENGLRFARLAQEIAAWDGGAVLRRLLWLTLGRPYRIDGDSKGRQHLLASSYTLSLGMLTSSKVVVERGTAAGRGGIRIPAGRGWKRNRAGEKRRGRSTGPETERKRVGKEGERAADLRAHNALEGFRPHKRTINGAEPDSHPWAYYEGRLRGLDMPLRRELSAADWELAEEQLSRQYLAPVVCSRKLCAAGREPVVRALPGGAILQVRAYVV</sequence>
<accession>A0A1Y1HVB9</accession>
<name>A0A1Y1HVB9_KLENI</name>
<dbReference type="AlphaFoldDB" id="A0A1Y1HVB9"/>